<keyword evidence="4 11" id="KW-0732">Signal</keyword>
<comment type="subcellular location">
    <subcellularLocation>
        <location evidence="1">Membrane</location>
        <topology evidence="1">Single-pass type I membrane protein</topology>
    </subcellularLocation>
</comment>
<evidence type="ECO:0000313" key="15">
    <source>
        <dbReference type="Proteomes" id="UP001153076"/>
    </source>
</evidence>
<evidence type="ECO:0000256" key="4">
    <source>
        <dbReference type="ARBA" id="ARBA00022729"/>
    </source>
</evidence>
<keyword evidence="9" id="KW-0067">ATP-binding</keyword>
<dbReference type="InterPro" id="IPR050647">
    <property type="entry name" value="Plant_LRR-RLKs"/>
</dbReference>
<keyword evidence="9" id="KW-0547">Nucleotide-binding</keyword>
<evidence type="ECO:0000259" key="13">
    <source>
        <dbReference type="Pfam" id="PF08263"/>
    </source>
</evidence>
<organism evidence="14 15">
    <name type="scientific">Carnegiea gigantea</name>
    <dbReference type="NCBI Taxonomy" id="171969"/>
    <lineage>
        <taxon>Eukaryota</taxon>
        <taxon>Viridiplantae</taxon>
        <taxon>Streptophyta</taxon>
        <taxon>Embryophyta</taxon>
        <taxon>Tracheophyta</taxon>
        <taxon>Spermatophyta</taxon>
        <taxon>Magnoliopsida</taxon>
        <taxon>eudicotyledons</taxon>
        <taxon>Gunneridae</taxon>
        <taxon>Pentapetalae</taxon>
        <taxon>Caryophyllales</taxon>
        <taxon>Cactineae</taxon>
        <taxon>Cactaceae</taxon>
        <taxon>Cactoideae</taxon>
        <taxon>Echinocereeae</taxon>
        <taxon>Carnegiea</taxon>
    </lineage>
</organism>
<dbReference type="PANTHER" id="PTHR48056:SF29">
    <property type="entry name" value="RECEPTOR-LIKE PROTEIN KINASE HSL1"/>
    <property type="match status" value="1"/>
</dbReference>
<dbReference type="PANTHER" id="PTHR48056">
    <property type="entry name" value="LRR RECEPTOR-LIKE SERINE/THREONINE-PROTEIN KINASE-RELATED"/>
    <property type="match status" value="1"/>
</dbReference>
<dbReference type="FunFam" id="3.80.10.10:FF:000221">
    <property type="entry name" value="Leucine-rich repeat receptor-like protein kinase PXL1"/>
    <property type="match status" value="1"/>
</dbReference>
<keyword evidence="8" id="KW-0325">Glycoprotein</keyword>
<dbReference type="Gene3D" id="3.80.10.10">
    <property type="entry name" value="Ribonuclease Inhibitor"/>
    <property type="match status" value="3"/>
</dbReference>
<evidence type="ECO:0000256" key="6">
    <source>
        <dbReference type="ARBA" id="ARBA00022989"/>
    </source>
</evidence>
<comment type="caution">
    <text evidence="14">The sequence shown here is derived from an EMBL/GenBank/DDBJ whole genome shotgun (WGS) entry which is preliminary data.</text>
</comment>
<gene>
    <name evidence="14" type="ORF">Cgig2_018806</name>
</gene>
<dbReference type="InterPro" id="IPR003591">
    <property type="entry name" value="Leu-rich_rpt_typical-subtyp"/>
</dbReference>
<dbReference type="Gene3D" id="3.30.200.20">
    <property type="entry name" value="Phosphorylase Kinase, domain 1"/>
    <property type="match status" value="1"/>
</dbReference>
<dbReference type="GO" id="GO:0033612">
    <property type="term" value="F:receptor serine/threonine kinase binding"/>
    <property type="evidence" value="ECO:0007669"/>
    <property type="project" value="TreeGrafter"/>
</dbReference>
<keyword evidence="15" id="KW-1185">Reference proteome</keyword>
<dbReference type="OrthoDB" id="676979at2759"/>
<sequence length="885" mass="98592">MSKICQYFPSILLCILSLLMQSSFLLVISQSPSSEKEVLLNIKEQWGHPPVLQSWNATTSHCQWPGIKCASDGTVIGISLVNENISGEIPPSICDLNSLTTLDLGYNCLGGVFPIVLYECTNLQNLNLTQNLFVGELPNDINNLSLNLQHLDLSYNNFTGDIPSSIGQLKGLITLHLEWNLFNGTFPSELGNLQNLEELVLAYNSFSPMELPTEFGKLKSIQFLWMTKCNLIGKIPESFGNLCSLEHLNLVQNKLEGAIPSGLFLLKNLKFLYLYSNNLSGEIPTSIEALNLVQIDLSDNKLTGSVPEGIGSLPKLELLSLFNNRFHGILPANIGLIPTLKKLKLWNNTFSGPLPPELGRHSRLQGFELADNKFTGQLPENLCSSGALLGVAVYNNQLNGSIPKSLGQCHSLLAVELYNNSFSGEIPEGLWTLQNLSILQVSNNQISGQLPRGIASNMTKVEINNNRFSGEIPPSMRYWRQLQAFEASNNLISGTIPLELTSLSRLNSLSLDGNHLSGELPSKIISWANLNSLKLSRNELTGSIPSALGLLPVLKYLDLSNNQFSGQIPPELGHLKLSSLNLSSNELTGRIPYGIDNAAYQTCFLNTSLCSVNGVLDLPRCKIHRENAHNFPSKYLVLIIVLGFMAIAYFNWFIFCELRKRKHAQYMSSWELTSFQRLDFTEEKILSNLTETNLIGCGGSGKVYKIAANGSGNFVAAKRIWNKKMRNEKEFLTEVHVLEYRYSSKMNEKIDVYSFGVVLLELVTGREPYHGRDEYSNLAQWAWWHYSEAQPIADALDEEVKEDCYLEQMTDVFKLGLVCTNPVPEIRPSMKKVLLVLERCNSLESDEGTKNANEPHFAPLVGSGTYISSCGNSRKEFEEDYYCMV</sequence>
<dbReference type="SUPFAM" id="SSF52058">
    <property type="entry name" value="L domain-like"/>
    <property type="match status" value="1"/>
</dbReference>
<feature type="domain" description="Leucine-rich repeat-containing N-terminal plant-type" evidence="13">
    <location>
        <begin position="33"/>
        <end position="69"/>
    </location>
</feature>
<dbReference type="FunFam" id="3.80.10.10:FF:000077">
    <property type="entry name" value="LRR receptor-like serine/threonine-protein kinase ERL1"/>
    <property type="match status" value="1"/>
</dbReference>
<keyword evidence="5" id="KW-0677">Repeat</keyword>
<dbReference type="Pfam" id="PF07714">
    <property type="entry name" value="PK_Tyr_Ser-Thr"/>
    <property type="match status" value="1"/>
</dbReference>
<dbReference type="EMBL" id="JAKOGI010000120">
    <property type="protein sequence ID" value="KAJ8443373.1"/>
    <property type="molecule type" value="Genomic_DNA"/>
</dbReference>
<proteinExistence type="predicted"/>
<evidence type="ECO:0000256" key="5">
    <source>
        <dbReference type="ARBA" id="ARBA00022737"/>
    </source>
</evidence>
<dbReference type="SUPFAM" id="SSF56112">
    <property type="entry name" value="Protein kinase-like (PK-like)"/>
    <property type="match status" value="1"/>
</dbReference>
<feature type="transmembrane region" description="Helical" evidence="10">
    <location>
        <begin position="635"/>
        <end position="655"/>
    </location>
</feature>
<dbReference type="InterPro" id="IPR013210">
    <property type="entry name" value="LRR_N_plant-typ"/>
</dbReference>
<evidence type="ECO:0000256" key="2">
    <source>
        <dbReference type="ARBA" id="ARBA00022614"/>
    </source>
</evidence>
<protein>
    <submittedName>
        <fullName evidence="14">Uncharacterized protein</fullName>
    </submittedName>
</protein>
<dbReference type="InterPro" id="IPR011009">
    <property type="entry name" value="Kinase-like_dom_sf"/>
</dbReference>
<dbReference type="SMART" id="SM00369">
    <property type="entry name" value="LRR_TYP"/>
    <property type="match status" value="8"/>
</dbReference>
<evidence type="ECO:0000256" key="7">
    <source>
        <dbReference type="ARBA" id="ARBA00023136"/>
    </source>
</evidence>
<dbReference type="Proteomes" id="UP001153076">
    <property type="component" value="Unassembled WGS sequence"/>
</dbReference>
<evidence type="ECO:0000256" key="3">
    <source>
        <dbReference type="ARBA" id="ARBA00022692"/>
    </source>
</evidence>
<dbReference type="AlphaFoldDB" id="A0A9Q1KIC7"/>
<evidence type="ECO:0000259" key="12">
    <source>
        <dbReference type="Pfam" id="PF07714"/>
    </source>
</evidence>
<feature type="binding site" evidence="9">
    <location>
        <position position="718"/>
    </location>
    <ligand>
        <name>ATP</name>
        <dbReference type="ChEBI" id="CHEBI:30616"/>
    </ligand>
</feature>
<evidence type="ECO:0000256" key="11">
    <source>
        <dbReference type="SAM" id="SignalP"/>
    </source>
</evidence>
<dbReference type="GO" id="GO:0004672">
    <property type="term" value="F:protein kinase activity"/>
    <property type="evidence" value="ECO:0007669"/>
    <property type="project" value="InterPro"/>
</dbReference>
<evidence type="ECO:0000313" key="14">
    <source>
        <dbReference type="EMBL" id="KAJ8443373.1"/>
    </source>
</evidence>
<dbReference type="PROSITE" id="PS00107">
    <property type="entry name" value="PROTEIN_KINASE_ATP"/>
    <property type="match status" value="1"/>
</dbReference>
<evidence type="ECO:0000256" key="9">
    <source>
        <dbReference type="PROSITE-ProRule" id="PRU10141"/>
    </source>
</evidence>
<accession>A0A9Q1KIC7</accession>
<feature type="domain" description="Serine-threonine/tyrosine-protein kinase catalytic" evidence="12">
    <location>
        <begin position="742"/>
        <end position="834"/>
    </location>
</feature>
<dbReference type="SUPFAM" id="SSF52047">
    <property type="entry name" value="RNI-like"/>
    <property type="match status" value="1"/>
</dbReference>
<dbReference type="InterPro" id="IPR017441">
    <property type="entry name" value="Protein_kinase_ATP_BS"/>
</dbReference>
<keyword evidence="7 10" id="KW-0472">Membrane</keyword>
<evidence type="ECO:0000256" key="1">
    <source>
        <dbReference type="ARBA" id="ARBA00004479"/>
    </source>
</evidence>
<dbReference type="FunFam" id="3.80.10.10:FF:000095">
    <property type="entry name" value="LRR receptor-like serine/threonine-protein kinase GSO1"/>
    <property type="match status" value="1"/>
</dbReference>
<feature type="chain" id="PRO_5040188652" evidence="11">
    <location>
        <begin position="26"/>
        <end position="885"/>
    </location>
</feature>
<keyword evidence="3 10" id="KW-0812">Transmembrane</keyword>
<dbReference type="InterPro" id="IPR032675">
    <property type="entry name" value="LRR_dom_sf"/>
</dbReference>
<dbReference type="GO" id="GO:0016020">
    <property type="term" value="C:membrane"/>
    <property type="evidence" value="ECO:0007669"/>
    <property type="project" value="UniProtKB-SubCell"/>
</dbReference>
<dbReference type="Pfam" id="PF08263">
    <property type="entry name" value="LRRNT_2"/>
    <property type="match status" value="1"/>
</dbReference>
<dbReference type="PROSITE" id="PS51450">
    <property type="entry name" value="LRR"/>
    <property type="match status" value="1"/>
</dbReference>
<dbReference type="GO" id="GO:0005524">
    <property type="term" value="F:ATP binding"/>
    <property type="evidence" value="ECO:0007669"/>
    <property type="project" value="UniProtKB-UniRule"/>
</dbReference>
<evidence type="ECO:0000256" key="8">
    <source>
        <dbReference type="ARBA" id="ARBA00023180"/>
    </source>
</evidence>
<dbReference type="InterPro" id="IPR001611">
    <property type="entry name" value="Leu-rich_rpt"/>
</dbReference>
<evidence type="ECO:0000256" key="10">
    <source>
        <dbReference type="SAM" id="Phobius"/>
    </source>
</evidence>
<dbReference type="Gene3D" id="1.10.510.10">
    <property type="entry name" value="Transferase(Phosphotransferase) domain 1"/>
    <property type="match status" value="1"/>
</dbReference>
<feature type="signal peptide" evidence="11">
    <location>
        <begin position="1"/>
        <end position="25"/>
    </location>
</feature>
<dbReference type="Pfam" id="PF00560">
    <property type="entry name" value="LRR_1"/>
    <property type="match status" value="9"/>
</dbReference>
<dbReference type="InterPro" id="IPR001245">
    <property type="entry name" value="Ser-Thr/Tyr_kinase_cat_dom"/>
</dbReference>
<name>A0A9Q1KIC7_9CARY</name>
<dbReference type="FunFam" id="3.80.10.10:FF:000041">
    <property type="entry name" value="LRR receptor-like serine/threonine-protein kinase ERECTA"/>
    <property type="match status" value="1"/>
</dbReference>
<keyword evidence="6 10" id="KW-1133">Transmembrane helix</keyword>
<keyword evidence="2" id="KW-0433">Leucine-rich repeat</keyword>
<reference evidence="14" key="1">
    <citation type="submission" date="2022-04" db="EMBL/GenBank/DDBJ databases">
        <title>Carnegiea gigantea Genome sequencing and assembly v2.</title>
        <authorList>
            <person name="Copetti D."/>
            <person name="Sanderson M.J."/>
            <person name="Burquez A."/>
            <person name="Wojciechowski M.F."/>
        </authorList>
    </citation>
    <scope>NUCLEOTIDE SEQUENCE</scope>
    <source>
        <strain evidence="14">SGP5-SGP5p</strain>
        <tissue evidence="14">Aerial part</tissue>
    </source>
</reference>